<dbReference type="Proteomes" id="UP000033996">
    <property type="component" value="Unassembled WGS sequence"/>
</dbReference>
<dbReference type="Gene3D" id="2.60.120.200">
    <property type="match status" value="1"/>
</dbReference>
<sequence>MKKTKIIILIGILVAIGIIVKLSVLPAKADIYGSSLVGWWRFDTNDDLNGVTLDRSGNANNGNLKNIATSTFYSYGKIGQGFNFDGTNDYASTTRINNNEITVAGWFNKTANDFNSSNADSMFGAYYWNSNAQLQEGFDLRPGYTTSQSCAGVAVGSGYLCSAWLVVTTNGTTKTTKTSSFNLSSISKNGTTTDEWFHIAGTYTQSDGKQRLYVNGVLRDTDLHVVGNTVVPLTGVSACTEKMNIGYSCVNNGYFNGRLDDVRLYNRALSAGEIAQLYYEAEPYFSDY</sequence>
<dbReference type="InterPro" id="IPR006558">
    <property type="entry name" value="LamG-like"/>
</dbReference>
<comment type="caution">
    <text evidence="5">The sequence shown here is derived from an EMBL/GenBank/DDBJ whole genome shotgun (WGS) entry which is preliminary data.</text>
</comment>
<dbReference type="SMART" id="SM00560">
    <property type="entry name" value="LamGL"/>
    <property type="match status" value="1"/>
</dbReference>
<dbReference type="Pfam" id="PF13385">
    <property type="entry name" value="Laminin_G_3"/>
    <property type="match status" value="1"/>
</dbReference>
<keyword evidence="1" id="KW-0732">Signal</keyword>
<protein>
    <recommendedName>
        <fullName evidence="4">LamG-like jellyroll fold domain-containing protein</fullName>
    </recommendedName>
</protein>
<dbReference type="SUPFAM" id="SSF49899">
    <property type="entry name" value="Concanavalin A-like lectins/glucanases"/>
    <property type="match status" value="1"/>
</dbReference>
<dbReference type="EMBL" id="LBWL01000002">
    <property type="protein sequence ID" value="KKR09579.1"/>
    <property type="molecule type" value="Genomic_DNA"/>
</dbReference>
<gene>
    <name evidence="5" type="ORF">UT35_C0002G0029</name>
</gene>
<evidence type="ECO:0000313" key="5">
    <source>
        <dbReference type="EMBL" id="KKR09579.1"/>
    </source>
</evidence>
<keyword evidence="3" id="KW-0472">Membrane</keyword>
<organism evidence="5 6">
    <name type="scientific">Candidatus Yanofskybacteria bacterium GW2011_GWD1_39_16</name>
    <dbReference type="NCBI Taxonomy" id="1619030"/>
    <lineage>
        <taxon>Bacteria</taxon>
        <taxon>Candidatus Yanofskyibacteriota</taxon>
    </lineage>
</organism>
<feature type="transmembrane region" description="Helical" evidence="3">
    <location>
        <begin position="6"/>
        <end position="25"/>
    </location>
</feature>
<dbReference type="AlphaFoldDB" id="A0A837HTD9"/>
<evidence type="ECO:0000256" key="2">
    <source>
        <dbReference type="ARBA" id="ARBA00023157"/>
    </source>
</evidence>
<keyword evidence="3" id="KW-1133">Transmembrane helix</keyword>
<keyword evidence="3" id="KW-0812">Transmembrane</keyword>
<evidence type="ECO:0000259" key="4">
    <source>
        <dbReference type="SMART" id="SM00560"/>
    </source>
</evidence>
<accession>A0A837HTD9</accession>
<proteinExistence type="predicted"/>
<keyword evidence="2" id="KW-1015">Disulfide bond</keyword>
<feature type="domain" description="LamG-like jellyroll fold" evidence="4">
    <location>
        <begin position="144"/>
        <end position="272"/>
    </location>
</feature>
<dbReference type="InterPro" id="IPR013320">
    <property type="entry name" value="ConA-like_dom_sf"/>
</dbReference>
<evidence type="ECO:0000256" key="1">
    <source>
        <dbReference type="ARBA" id="ARBA00022729"/>
    </source>
</evidence>
<reference evidence="5 6" key="1">
    <citation type="journal article" date="2015" name="Nature">
        <title>rRNA introns, odd ribosomes, and small enigmatic genomes across a large radiation of phyla.</title>
        <authorList>
            <person name="Brown C.T."/>
            <person name="Hug L.A."/>
            <person name="Thomas B.C."/>
            <person name="Sharon I."/>
            <person name="Castelle C.J."/>
            <person name="Singh A."/>
            <person name="Wilkins M.J."/>
            <person name="Williams K.H."/>
            <person name="Banfield J.F."/>
        </authorList>
    </citation>
    <scope>NUCLEOTIDE SEQUENCE [LARGE SCALE GENOMIC DNA]</scope>
</reference>
<dbReference type="PANTHER" id="PTHR47635">
    <property type="entry name" value="CUB DOMAIN-CONTAINING PROTEIN"/>
    <property type="match status" value="1"/>
</dbReference>
<name>A0A837HTD9_9BACT</name>
<dbReference type="PANTHER" id="PTHR47635:SF2">
    <property type="entry name" value="LAMG-LIKE JELLYROLL FOLD DOMAIN-CONTAINING PROTEIN"/>
    <property type="match status" value="1"/>
</dbReference>
<evidence type="ECO:0000313" key="6">
    <source>
        <dbReference type="Proteomes" id="UP000033996"/>
    </source>
</evidence>
<evidence type="ECO:0000256" key="3">
    <source>
        <dbReference type="SAM" id="Phobius"/>
    </source>
</evidence>